<evidence type="ECO:0000313" key="2">
    <source>
        <dbReference type="EMBL" id="KAG4424887.1"/>
    </source>
</evidence>
<evidence type="ECO:0000313" key="3">
    <source>
        <dbReference type="Proteomes" id="UP000664132"/>
    </source>
</evidence>
<reference evidence="2" key="1">
    <citation type="submission" date="2021-02" db="EMBL/GenBank/DDBJ databases">
        <title>Genome sequence Cadophora malorum strain M34.</title>
        <authorList>
            <person name="Stefanovic E."/>
            <person name="Vu D."/>
            <person name="Scully C."/>
            <person name="Dijksterhuis J."/>
            <person name="Roader J."/>
            <person name="Houbraken J."/>
        </authorList>
    </citation>
    <scope>NUCLEOTIDE SEQUENCE</scope>
    <source>
        <strain evidence="2">M34</strain>
    </source>
</reference>
<dbReference type="Proteomes" id="UP000664132">
    <property type="component" value="Unassembled WGS sequence"/>
</dbReference>
<dbReference type="OrthoDB" id="5358884at2759"/>
<gene>
    <name evidence="2" type="ORF">IFR04_002047</name>
</gene>
<keyword evidence="1" id="KW-0812">Transmembrane</keyword>
<keyword evidence="1" id="KW-1133">Transmembrane helix</keyword>
<keyword evidence="1" id="KW-0472">Membrane</keyword>
<accession>A0A8H7WHI5</accession>
<evidence type="ECO:0008006" key="4">
    <source>
        <dbReference type="Google" id="ProtNLM"/>
    </source>
</evidence>
<name>A0A8H7WHI5_9HELO</name>
<dbReference type="EMBL" id="JAFJYH010000016">
    <property type="protein sequence ID" value="KAG4424887.1"/>
    <property type="molecule type" value="Genomic_DNA"/>
</dbReference>
<proteinExistence type="predicted"/>
<protein>
    <recommendedName>
        <fullName evidence="4">Apple domain-containing protein</fullName>
    </recommendedName>
</protein>
<feature type="transmembrane region" description="Helical" evidence="1">
    <location>
        <begin position="68"/>
        <end position="93"/>
    </location>
</feature>
<evidence type="ECO:0000256" key="1">
    <source>
        <dbReference type="SAM" id="Phobius"/>
    </source>
</evidence>
<organism evidence="2 3">
    <name type="scientific">Cadophora malorum</name>
    <dbReference type="NCBI Taxonomy" id="108018"/>
    <lineage>
        <taxon>Eukaryota</taxon>
        <taxon>Fungi</taxon>
        <taxon>Dikarya</taxon>
        <taxon>Ascomycota</taxon>
        <taxon>Pezizomycotina</taxon>
        <taxon>Leotiomycetes</taxon>
        <taxon>Helotiales</taxon>
        <taxon>Ploettnerulaceae</taxon>
        <taxon>Cadophora</taxon>
    </lineage>
</organism>
<comment type="caution">
    <text evidence="2">The sequence shown here is derived from an EMBL/GenBank/DDBJ whole genome shotgun (WGS) entry which is preliminary data.</text>
</comment>
<sequence>MSSSPEVYHPPPHSDLEVSAQGQHTVTMADKFYSDRPQEAVPPQYYYGSGEGDARKERTMCGVRPATFFLSLALVLVILAAAIGGGVGGTMAVNNAKSEANNNNNGTAISTITVTTTASPATGTVASASASTSGSSSSTSASIISVPTAGTVALDCPNLDNTELRMTLVETSVFTVICGRDYPGAKNDILAVTAYSLTDCARACASYNKNSGSKECKGAAFKNDLTYNVPVNYGNCWLKNNTQSPSSSTSNGLAALLLNN</sequence>
<dbReference type="AlphaFoldDB" id="A0A8H7WHI5"/>
<keyword evidence="3" id="KW-1185">Reference proteome</keyword>